<dbReference type="InterPro" id="IPR043148">
    <property type="entry name" value="TagF_C"/>
</dbReference>
<evidence type="ECO:0000259" key="2">
    <source>
        <dbReference type="Pfam" id="PF00535"/>
    </source>
</evidence>
<dbReference type="Gene3D" id="3.40.50.12580">
    <property type="match status" value="1"/>
</dbReference>
<dbReference type="Gene3D" id="3.90.550.10">
    <property type="entry name" value="Spore Coat Polysaccharide Biosynthesis Protein SpsA, Chain A"/>
    <property type="match status" value="1"/>
</dbReference>
<dbReference type="GO" id="GO:0047355">
    <property type="term" value="F:CDP-glycerol glycerophosphotransferase activity"/>
    <property type="evidence" value="ECO:0007669"/>
    <property type="project" value="InterPro"/>
</dbReference>
<gene>
    <name evidence="3" type="ORF">UFOPK3772_00324</name>
</gene>
<dbReference type="EMBL" id="CAFBNE010000006">
    <property type="protein sequence ID" value="CAB4932144.1"/>
    <property type="molecule type" value="Genomic_DNA"/>
</dbReference>
<evidence type="ECO:0000256" key="1">
    <source>
        <dbReference type="SAM" id="MobiDB-lite"/>
    </source>
</evidence>
<dbReference type="InterPro" id="IPR001173">
    <property type="entry name" value="Glyco_trans_2-like"/>
</dbReference>
<dbReference type="GO" id="GO:0016020">
    <property type="term" value="C:membrane"/>
    <property type="evidence" value="ECO:0007669"/>
    <property type="project" value="InterPro"/>
</dbReference>
<dbReference type="SUPFAM" id="SSF53448">
    <property type="entry name" value="Nucleotide-diphospho-sugar transferases"/>
    <property type="match status" value="1"/>
</dbReference>
<dbReference type="PANTHER" id="PTHR22916:SF3">
    <property type="entry name" value="UDP-GLCNAC:BETAGAL BETA-1,3-N-ACETYLGLUCOSAMINYLTRANSFERASE-LIKE PROTEIN 1"/>
    <property type="match status" value="1"/>
</dbReference>
<dbReference type="AlphaFoldDB" id="A0A6J7IPG7"/>
<dbReference type="InterPro" id="IPR007554">
    <property type="entry name" value="Glycerophosphate_synth"/>
</dbReference>
<feature type="region of interest" description="Disordered" evidence="1">
    <location>
        <begin position="668"/>
        <end position="699"/>
    </location>
</feature>
<dbReference type="InterPro" id="IPR029044">
    <property type="entry name" value="Nucleotide-diphossugar_trans"/>
</dbReference>
<evidence type="ECO:0000313" key="3">
    <source>
        <dbReference type="EMBL" id="CAB4932144.1"/>
    </source>
</evidence>
<dbReference type="CDD" id="cd00761">
    <property type="entry name" value="Glyco_tranf_GTA_type"/>
    <property type="match status" value="1"/>
</dbReference>
<dbReference type="PANTHER" id="PTHR22916">
    <property type="entry name" value="GLYCOSYLTRANSFERASE"/>
    <property type="match status" value="1"/>
</dbReference>
<name>A0A6J7IPG7_9ZZZZ</name>
<proteinExistence type="predicted"/>
<protein>
    <submittedName>
        <fullName evidence="3">Unannotated protein</fullName>
    </submittedName>
</protein>
<dbReference type="Pfam" id="PF00535">
    <property type="entry name" value="Glycos_transf_2"/>
    <property type="match status" value="1"/>
</dbReference>
<organism evidence="3">
    <name type="scientific">freshwater metagenome</name>
    <dbReference type="NCBI Taxonomy" id="449393"/>
    <lineage>
        <taxon>unclassified sequences</taxon>
        <taxon>metagenomes</taxon>
        <taxon>ecological metagenomes</taxon>
    </lineage>
</organism>
<accession>A0A6J7IPG7</accession>
<feature type="domain" description="Glycosyltransferase 2-like" evidence="2">
    <location>
        <begin position="11"/>
        <end position="174"/>
    </location>
</feature>
<sequence length="881" mass="95739">MSGVSGFPDVSIVLITFNDAARLPRALASLSSQTLRNLEIIVVDDASSDGTAGVVQSAMSSDPRIRYVRLDVNSGGCSGPRNRGIREASGTWVMFCDSDDEYERHAAKNLLLAVEGSDADLGCGVVERVEVKSGATKRWRADLHEPGVLESIDERPDLIADTVSVNKIYRREWLNGRGIEFPEGVLYEDQLFTLKAFVEARRICVIPETVYRWYVDRLGSDLSITQRRHEVRNVRGRIEVNRLIDEYLAARGLTELARTKTRKFLSHDLYLYLSTLLELDDADAMAVAAELAPYVAALDLAEAQCQRPALRVATYHLLVGDLDGVRRAMRFIRWSSVVDAPLVIADGSGVLWGCAHLAAGPSFQGLGPEWWLDVSALGLDRATISQRRWCHRLTSLAAAGGTWSVEGNTVDAFGDLGRATSVEFVLMLATRVMASMPLTMSGSDRGSHGDLSAETCEWRWRGNGGWSAVPDAGLRPGDRGFLAIRIVIDGVANVMPVRIHDWAAPSCVLSGPSAAIDLQTYPGEHGVLRWRAGRYSRTARMLGRLSRWQSGLAAPISRVCRAVARRVGERLPTAPLVVFIGGGGQPGEFSGQAHAVSAALLRRRPDVGQAWEAVRADAGETSASVRRSWRLARARWWVLDTALPVTMRRPAHARSLATAEAVPVVRTGSEDPDWDITPPARRRGGSSLPRRWDSAGAMNPEAARRQLDLPSSRVNVLYAPLGDECLIDLPAFVERLGDRVHLLIASGSGGAVDIPSVLRSSVRDVSASAAREIAYAASEVLVTDFSPVMTDFASAGRPVVVFSPDFDRFVTRTRGTVVDLIEAGPGPVTRSMAELDAELTALLGRGLRVAEPYLGRSRRFAERVTPIASADAFVDEMLGGA</sequence>
<reference evidence="3" key="1">
    <citation type="submission" date="2020-05" db="EMBL/GenBank/DDBJ databases">
        <authorList>
            <person name="Chiriac C."/>
            <person name="Salcher M."/>
            <person name="Ghai R."/>
            <person name="Kavagutti S V."/>
        </authorList>
    </citation>
    <scope>NUCLEOTIDE SEQUENCE</scope>
</reference>
<dbReference type="Pfam" id="PF04464">
    <property type="entry name" value="Glyphos_transf"/>
    <property type="match status" value="1"/>
</dbReference>
<dbReference type="GO" id="GO:0016758">
    <property type="term" value="F:hexosyltransferase activity"/>
    <property type="evidence" value="ECO:0007669"/>
    <property type="project" value="UniProtKB-ARBA"/>
</dbReference>